<proteinExistence type="predicted"/>
<dbReference type="EMBL" id="BK016260">
    <property type="protein sequence ID" value="DAG05504.1"/>
    <property type="molecule type" value="Genomic_DNA"/>
</dbReference>
<organism evidence="2">
    <name type="scientific">Inoviridae sp. ct0MH15</name>
    <dbReference type="NCBI Taxonomy" id="2825775"/>
    <lineage>
        <taxon>Viruses</taxon>
        <taxon>Monodnaviria</taxon>
        <taxon>Loebvirae</taxon>
        <taxon>Hofneiviricota</taxon>
        <taxon>Faserviricetes</taxon>
        <taxon>Tubulavirales</taxon>
        <taxon>Inoviridae</taxon>
    </lineage>
</organism>
<protein>
    <submittedName>
        <fullName evidence="2">Uncharacterized protein</fullName>
    </submittedName>
</protein>
<feature type="compositionally biased region" description="Basic and acidic residues" evidence="1">
    <location>
        <begin position="120"/>
        <end position="147"/>
    </location>
</feature>
<accession>A0A8S5VFQ4</accession>
<evidence type="ECO:0000256" key="1">
    <source>
        <dbReference type="SAM" id="MobiDB-lite"/>
    </source>
</evidence>
<feature type="region of interest" description="Disordered" evidence="1">
    <location>
        <begin position="91"/>
        <end position="152"/>
    </location>
</feature>
<feature type="region of interest" description="Disordered" evidence="1">
    <location>
        <begin position="1"/>
        <end position="34"/>
    </location>
</feature>
<sequence>MAKQRAPTATRTLRFGTPTAYAPQPHPINRNEKGLTLSGQPLTRTLRFVQTTASERDGLKTNAPCVTNYRFGQQGRATPALRKASVALRPSFPQSDRLGGAVTAHNIGSPGGILPASRSTTERRLPRSPAREAPRQEHAKKNREAQTPRHLLGKGQLNNFMAATITPITAAKAVAVVIFCSFFP</sequence>
<reference evidence="2" key="1">
    <citation type="journal article" date="2021" name="Proc. Natl. Acad. Sci. U.S.A.">
        <title>A Catalog of Tens of Thousands of Viruses from Human Metagenomes Reveals Hidden Associations with Chronic Diseases.</title>
        <authorList>
            <person name="Tisza M.J."/>
            <person name="Buck C.B."/>
        </authorList>
    </citation>
    <scope>NUCLEOTIDE SEQUENCE</scope>
    <source>
        <strain evidence="2">Ct0MH15</strain>
    </source>
</reference>
<name>A0A8S5VFQ4_9VIRU</name>
<evidence type="ECO:0000313" key="2">
    <source>
        <dbReference type="EMBL" id="DAG05504.1"/>
    </source>
</evidence>